<proteinExistence type="predicted"/>
<evidence type="ECO:0000313" key="5">
    <source>
        <dbReference type="Proteomes" id="UP001151760"/>
    </source>
</evidence>
<dbReference type="SUPFAM" id="SSF53067">
    <property type="entry name" value="Actin-like ATPase domain"/>
    <property type="match status" value="2"/>
</dbReference>
<protein>
    <submittedName>
        <fullName evidence="4">Heat shock cognate 70 kDa protein-like protein</fullName>
    </submittedName>
</protein>
<feature type="chain" id="PRO_5045512313" evidence="3">
    <location>
        <begin position="19"/>
        <end position="325"/>
    </location>
</feature>
<evidence type="ECO:0000256" key="2">
    <source>
        <dbReference type="ARBA" id="ARBA00022840"/>
    </source>
</evidence>
<dbReference type="EMBL" id="BQNB010012536">
    <property type="protein sequence ID" value="GJT04804.1"/>
    <property type="molecule type" value="Genomic_DNA"/>
</dbReference>
<evidence type="ECO:0000256" key="1">
    <source>
        <dbReference type="ARBA" id="ARBA00022741"/>
    </source>
</evidence>
<keyword evidence="5" id="KW-1185">Reference proteome</keyword>
<organism evidence="4 5">
    <name type="scientific">Tanacetum coccineum</name>
    <dbReference type="NCBI Taxonomy" id="301880"/>
    <lineage>
        <taxon>Eukaryota</taxon>
        <taxon>Viridiplantae</taxon>
        <taxon>Streptophyta</taxon>
        <taxon>Embryophyta</taxon>
        <taxon>Tracheophyta</taxon>
        <taxon>Spermatophyta</taxon>
        <taxon>Magnoliopsida</taxon>
        <taxon>eudicotyledons</taxon>
        <taxon>Gunneridae</taxon>
        <taxon>Pentapetalae</taxon>
        <taxon>asterids</taxon>
        <taxon>campanulids</taxon>
        <taxon>Asterales</taxon>
        <taxon>Asteraceae</taxon>
        <taxon>Asteroideae</taxon>
        <taxon>Anthemideae</taxon>
        <taxon>Anthemidinae</taxon>
        <taxon>Tanacetum</taxon>
    </lineage>
</organism>
<feature type="signal peptide" evidence="3">
    <location>
        <begin position="1"/>
        <end position="18"/>
    </location>
</feature>
<reference evidence="4" key="1">
    <citation type="journal article" date="2022" name="Int. J. Mol. Sci.">
        <title>Draft Genome of Tanacetum Coccineum: Genomic Comparison of Closely Related Tanacetum-Family Plants.</title>
        <authorList>
            <person name="Yamashiro T."/>
            <person name="Shiraishi A."/>
            <person name="Nakayama K."/>
            <person name="Satake H."/>
        </authorList>
    </citation>
    <scope>NUCLEOTIDE SEQUENCE</scope>
</reference>
<dbReference type="Gene3D" id="3.30.30.30">
    <property type="match status" value="1"/>
</dbReference>
<keyword evidence="3" id="KW-0732">Signal</keyword>
<dbReference type="SUPFAM" id="SSF100920">
    <property type="entry name" value="Heat shock protein 70kD (HSP70), peptide-binding domain"/>
    <property type="match status" value="1"/>
</dbReference>
<evidence type="ECO:0000313" key="4">
    <source>
        <dbReference type="EMBL" id="GJT04804.1"/>
    </source>
</evidence>
<dbReference type="Proteomes" id="UP001151760">
    <property type="component" value="Unassembled WGS sequence"/>
</dbReference>
<dbReference type="Gene3D" id="2.60.34.10">
    <property type="entry name" value="Substrate Binding Domain Of DNAk, Chain A, domain 1"/>
    <property type="match status" value="1"/>
</dbReference>
<sequence>MSKITALVLILEQHSCVASWFDKHDRVEIIPSEQGNKITPSCVAWSDNELLVGEAAKNQSSRNTKNTIYDVKRLMGNRFSDSIVQKDIKSWPYKIIEGSLDKPMVVFENDSQDKIFSPEEILFMILRNLKEAAKAYIGTTFTDAVITVPVYFSDKQRKATKDAGILACLNVTRLINEPTAALIAYCFAGTFSKADGGDTHLGGEDFDKAMVDHCVQEFKKRQKKDVSQNVRAMMRLKLKLRGKSSKSSENIFFDAFHLQDIPPAPKGQQNVIVSFSIDVNEILNVSDEVEFTGHKKCKSIAESGNVSKDYIEKMMKRLSVEVYHA</sequence>
<dbReference type="InterPro" id="IPR043129">
    <property type="entry name" value="ATPase_NBD"/>
</dbReference>
<dbReference type="InterPro" id="IPR029047">
    <property type="entry name" value="HSP70_peptide-bd_sf"/>
</dbReference>
<dbReference type="Pfam" id="PF00012">
    <property type="entry name" value="HSP70"/>
    <property type="match status" value="3"/>
</dbReference>
<reference evidence="4" key="2">
    <citation type="submission" date="2022-01" db="EMBL/GenBank/DDBJ databases">
        <authorList>
            <person name="Yamashiro T."/>
            <person name="Shiraishi A."/>
            <person name="Satake H."/>
            <person name="Nakayama K."/>
        </authorList>
    </citation>
    <scope>NUCLEOTIDE SEQUENCE</scope>
</reference>
<evidence type="ECO:0000256" key="3">
    <source>
        <dbReference type="SAM" id="SignalP"/>
    </source>
</evidence>
<dbReference type="InterPro" id="IPR013126">
    <property type="entry name" value="Hsp_70_fam"/>
</dbReference>
<gene>
    <name evidence="4" type="ORF">Tco_0839266</name>
</gene>
<keyword evidence="2" id="KW-0067">ATP-binding</keyword>
<dbReference type="PANTHER" id="PTHR19375">
    <property type="entry name" value="HEAT SHOCK PROTEIN 70KDA"/>
    <property type="match status" value="1"/>
</dbReference>
<keyword evidence="1" id="KW-0547">Nucleotide-binding</keyword>
<dbReference type="PRINTS" id="PR00301">
    <property type="entry name" value="HEATSHOCK70"/>
</dbReference>
<dbReference type="Gene3D" id="3.30.420.40">
    <property type="match status" value="1"/>
</dbReference>
<dbReference type="Gene3D" id="3.90.640.10">
    <property type="entry name" value="Actin, Chain A, domain 4"/>
    <property type="match status" value="1"/>
</dbReference>
<comment type="caution">
    <text evidence="4">The sequence shown here is derived from an EMBL/GenBank/DDBJ whole genome shotgun (WGS) entry which is preliminary data.</text>
</comment>
<name>A0ABQ5AS05_9ASTR</name>
<accession>A0ABQ5AS05</accession>